<dbReference type="AlphaFoldDB" id="A0AAV4YCW7"/>
<evidence type="ECO:0000313" key="2">
    <source>
        <dbReference type="Proteomes" id="UP001054945"/>
    </source>
</evidence>
<evidence type="ECO:0000313" key="1">
    <source>
        <dbReference type="EMBL" id="GIZ04012.1"/>
    </source>
</evidence>
<sequence length="158" mass="17508">MLTISEISCIAGKSREHCPLGEPSDRLISVPTALPAASPAEGARQLFIYFVLAHVKRTMVLEVGLLIYRERKGSQNHFWGSQIKLGPDGRLVQVSQGVKEEQTVTIWIDQTFNRPARRHTRQMNGVATATPAQNNQEPRLVLCAPVLAGLHPHRRGLT</sequence>
<dbReference type="Proteomes" id="UP001054945">
    <property type="component" value="Unassembled WGS sequence"/>
</dbReference>
<gene>
    <name evidence="1" type="ORF">CEXT_360011</name>
</gene>
<reference evidence="1 2" key="1">
    <citation type="submission" date="2021-06" db="EMBL/GenBank/DDBJ databases">
        <title>Caerostris extrusa draft genome.</title>
        <authorList>
            <person name="Kono N."/>
            <person name="Arakawa K."/>
        </authorList>
    </citation>
    <scope>NUCLEOTIDE SEQUENCE [LARGE SCALE GENOMIC DNA]</scope>
</reference>
<keyword evidence="2" id="KW-1185">Reference proteome</keyword>
<dbReference type="EMBL" id="BPLR01019023">
    <property type="protein sequence ID" value="GIZ04012.1"/>
    <property type="molecule type" value="Genomic_DNA"/>
</dbReference>
<proteinExistence type="predicted"/>
<comment type="caution">
    <text evidence="1">The sequence shown here is derived from an EMBL/GenBank/DDBJ whole genome shotgun (WGS) entry which is preliminary data.</text>
</comment>
<organism evidence="1 2">
    <name type="scientific">Caerostris extrusa</name>
    <name type="common">Bark spider</name>
    <name type="synonym">Caerostris bankana</name>
    <dbReference type="NCBI Taxonomy" id="172846"/>
    <lineage>
        <taxon>Eukaryota</taxon>
        <taxon>Metazoa</taxon>
        <taxon>Ecdysozoa</taxon>
        <taxon>Arthropoda</taxon>
        <taxon>Chelicerata</taxon>
        <taxon>Arachnida</taxon>
        <taxon>Araneae</taxon>
        <taxon>Araneomorphae</taxon>
        <taxon>Entelegynae</taxon>
        <taxon>Araneoidea</taxon>
        <taxon>Araneidae</taxon>
        <taxon>Caerostris</taxon>
    </lineage>
</organism>
<protein>
    <submittedName>
        <fullName evidence="1">Uncharacterized protein</fullName>
    </submittedName>
</protein>
<accession>A0AAV4YCW7</accession>
<name>A0AAV4YCW7_CAEEX</name>